<protein>
    <submittedName>
        <fullName evidence="2">Amidohydrolase</fullName>
    </submittedName>
</protein>
<organism evidence="2 3">
    <name type="scientific">Lentilactobacillus raoultii</name>
    <dbReference type="NCBI Taxonomy" id="1987503"/>
    <lineage>
        <taxon>Bacteria</taxon>
        <taxon>Bacillati</taxon>
        <taxon>Bacillota</taxon>
        <taxon>Bacilli</taxon>
        <taxon>Lactobacillales</taxon>
        <taxon>Lactobacillaceae</taxon>
        <taxon>Lentilactobacillus</taxon>
    </lineage>
</organism>
<evidence type="ECO:0000313" key="3">
    <source>
        <dbReference type="Proteomes" id="UP001597156"/>
    </source>
</evidence>
<gene>
    <name evidence="2" type="ORF">ACFQ22_06545</name>
</gene>
<dbReference type="Pfam" id="PF07687">
    <property type="entry name" value="M20_dimer"/>
    <property type="match status" value="1"/>
</dbReference>
<proteinExistence type="predicted"/>
<keyword evidence="3" id="KW-1185">Reference proteome</keyword>
<dbReference type="PIRSF" id="PIRSF005962">
    <property type="entry name" value="Pept_M20D_amidohydro"/>
    <property type="match status" value="1"/>
</dbReference>
<dbReference type="NCBIfam" id="TIGR01891">
    <property type="entry name" value="amidohydrolases"/>
    <property type="match status" value="1"/>
</dbReference>
<reference evidence="3" key="1">
    <citation type="journal article" date="2019" name="Int. J. Syst. Evol. Microbiol.">
        <title>The Global Catalogue of Microorganisms (GCM) 10K type strain sequencing project: providing services to taxonomists for standard genome sequencing and annotation.</title>
        <authorList>
            <consortium name="The Broad Institute Genomics Platform"/>
            <consortium name="The Broad Institute Genome Sequencing Center for Infectious Disease"/>
            <person name="Wu L."/>
            <person name="Ma J."/>
        </authorList>
    </citation>
    <scope>NUCLEOTIDE SEQUENCE [LARGE SCALE GENOMIC DNA]</scope>
    <source>
        <strain evidence="3">CCUG 71848</strain>
    </source>
</reference>
<dbReference type="PANTHER" id="PTHR11014">
    <property type="entry name" value="PEPTIDASE M20 FAMILY MEMBER"/>
    <property type="match status" value="1"/>
</dbReference>
<dbReference type="InterPro" id="IPR036264">
    <property type="entry name" value="Bact_exopeptidase_dim_dom"/>
</dbReference>
<comment type="caution">
    <text evidence="2">The sequence shown here is derived from an EMBL/GenBank/DDBJ whole genome shotgun (WGS) entry which is preliminary data.</text>
</comment>
<accession>A0ABW3PKV5</accession>
<dbReference type="Gene3D" id="3.40.630.10">
    <property type="entry name" value="Zn peptidases"/>
    <property type="match status" value="1"/>
</dbReference>
<dbReference type="Gene3D" id="3.30.70.360">
    <property type="match status" value="1"/>
</dbReference>
<dbReference type="RefSeq" id="WP_121977941.1">
    <property type="nucleotide sequence ID" value="NZ_JBHTLH010000019.1"/>
</dbReference>
<dbReference type="Proteomes" id="UP001597156">
    <property type="component" value="Unassembled WGS sequence"/>
</dbReference>
<feature type="domain" description="Peptidase M20 dimerisation" evidence="1">
    <location>
        <begin position="184"/>
        <end position="278"/>
    </location>
</feature>
<dbReference type="InterPro" id="IPR011650">
    <property type="entry name" value="Peptidase_M20_dimer"/>
</dbReference>
<dbReference type="InterPro" id="IPR002933">
    <property type="entry name" value="Peptidase_M20"/>
</dbReference>
<dbReference type="PANTHER" id="PTHR11014:SF63">
    <property type="entry name" value="METALLOPEPTIDASE, PUTATIVE (AFU_ORTHOLOGUE AFUA_6G09600)-RELATED"/>
    <property type="match status" value="1"/>
</dbReference>
<dbReference type="Pfam" id="PF01546">
    <property type="entry name" value="Peptidase_M20"/>
    <property type="match status" value="1"/>
</dbReference>
<evidence type="ECO:0000259" key="1">
    <source>
        <dbReference type="Pfam" id="PF07687"/>
    </source>
</evidence>
<evidence type="ECO:0000313" key="2">
    <source>
        <dbReference type="EMBL" id="MFD1125008.1"/>
    </source>
</evidence>
<dbReference type="SUPFAM" id="SSF53187">
    <property type="entry name" value="Zn-dependent exopeptidases"/>
    <property type="match status" value="1"/>
</dbReference>
<name>A0ABW3PKV5_9LACO</name>
<dbReference type="EMBL" id="JBHTLH010000019">
    <property type="protein sequence ID" value="MFD1125008.1"/>
    <property type="molecule type" value="Genomic_DNA"/>
</dbReference>
<dbReference type="SUPFAM" id="SSF55031">
    <property type="entry name" value="Bacterial exopeptidase dimerisation domain"/>
    <property type="match status" value="1"/>
</dbReference>
<dbReference type="InterPro" id="IPR017439">
    <property type="entry name" value="Amidohydrolase"/>
</dbReference>
<sequence>MTTITKTNILPEIINLRHQFHRHPELSNQEYETTKQISAILANWGIPIVPTTLATGLLAEIKGKQPGPTIALRADIDALPVQEQTNLSFKSETPGVMHACGHDLHFSSLLGAAYVLNAQRESLKGTVRLLFQPAEEAGHGGDQVLAKHVLGGVQAIVGFHNNPNLPVGQIALQAGPLMAGCYRFLVTIHGAGSHGARPEKGRDPIVAQAAIISQLQTIVSRNNNPFDAVVLSVTKVRAGKTWNVLPGVATFEGTVRTFSDEQTTLVKKRFYDIVQNTAAAFGQTADIDWSVGAYPIHNDSTITAVVKKGLKTPVIKPELTMTGEDFATFEAQIPGTFAFIGSNGRPDAADLHDPQFVGEDETISTAIDYFVQSAHSLLTYFNSIKSEGRPIHD</sequence>